<reference evidence="1 2" key="1">
    <citation type="submission" date="2019-10" db="EMBL/GenBank/DDBJ databases">
        <title>XDR Pseudomonas monteilii producing IMP-16 from LCR.</title>
        <authorList>
            <person name="Ballaben A."/>
            <person name="Doi Y."/>
        </authorList>
    </citation>
    <scope>NUCLEOTIDE SEQUENCE [LARGE SCALE GENOMIC DNA]</scope>
    <source>
        <strain evidence="1 2">597/14</strain>
    </source>
</reference>
<organism evidence="1 2">
    <name type="scientific">Pseudomonas monteilii</name>
    <dbReference type="NCBI Taxonomy" id="76759"/>
    <lineage>
        <taxon>Bacteria</taxon>
        <taxon>Pseudomonadati</taxon>
        <taxon>Pseudomonadota</taxon>
        <taxon>Gammaproteobacteria</taxon>
        <taxon>Pseudomonadales</taxon>
        <taxon>Pseudomonadaceae</taxon>
        <taxon>Pseudomonas</taxon>
    </lineage>
</organism>
<dbReference type="EMBL" id="WEIK01000008">
    <property type="protein sequence ID" value="MVF49839.1"/>
    <property type="molecule type" value="Genomic_DNA"/>
</dbReference>
<comment type="caution">
    <text evidence="1">The sequence shown here is derived from an EMBL/GenBank/DDBJ whole genome shotgun (WGS) entry which is preliminary data.</text>
</comment>
<accession>A0A7X3F2E5</accession>
<protein>
    <submittedName>
        <fullName evidence="1">Uncharacterized protein</fullName>
    </submittedName>
</protein>
<proteinExistence type="predicted"/>
<name>A0A7X3F2E5_9PSED</name>
<dbReference type="AlphaFoldDB" id="A0A7X3F2E5"/>
<dbReference type="Proteomes" id="UP000440965">
    <property type="component" value="Unassembled WGS sequence"/>
</dbReference>
<gene>
    <name evidence="1" type="ORF">F9Z43_11025</name>
</gene>
<sequence>MLLVGKGKTLIMPLTPPSQRVWRRTEGIAMSDIESVKALIIESAADGIDAVELHRRLMQADVSLGEAEVQTILLALQEEGRLIGQEVEGQWRYTRFDNNDAANAAQEYSPQFAERILAASCDEFVEIDVDDMIQMLDDMLAQARSRRTDTK</sequence>
<evidence type="ECO:0000313" key="2">
    <source>
        <dbReference type="Proteomes" id="UP000440965"/>
    </source>
</evidence>
<evidence type="ECO:0000313" key="1">
    <source>
        <dbReference type="EMBL" id="MVF49839.1"/>
    </source>
</evidence>